<keyword evidence="3" id="KW-1185">Reference proteome</keyword>
<proteinExistence type="predicted"/>
<dbReference type="Pfam" id="PF06722">
    <property type="entry name" value="EryCIII-like_C"/>
    <property type="match status" value="1"/>
</dbReference>
<dbReference type="FunFam" id="3.40.50.2000:FF:000009">
    <property type="entry name" value="Sterol 3-beta-glucosyltransferase UGT80A2"/>
    <property type="match status" value="1"/>
</dbReference>
<dbReference type="GO" id="GO:0008194">
    <property type="term" value="F:UDP-glycosyltransferase activity"/>
    <property type="evidence" value="ECO:0007669"/>
    <property type="project" value="InterPro"/>
</dbReference>
<evidence type="ECO:0000259" key="1">
    <source>
        <dbReference type="Pfam" id="PF06722"/>
    </source>
</evidence>
<dbReference type="STRING" id="561176.SAMN04488561_1764"/>
<dbReference type="PANTHER" id="PTHR48050:SF13">
    <property type="entry name" value="STEROL 3-BETA-GLUCOSYLTRANSFERASE UGT80A2"/>
    <property type="match status" value="1"/>
</dbReference>
<dbReference type="OrthoDB" id="3253247at2"/>
<dbReference type="SUPFAM" id="SSF53756">
    <property type="entry name" value="UDP-Glycosyltransferase/glycogen phosphorylase"/>
    <property type="match status" value="1"/>
</dbReference>
<dbReference type="AlphaFoldDB" id="A0A1H5JVE1"/>
<dbReference type="Proteomes" id="UP000181980">
    <property type="component" value="Unassembled WGS sequence"/>
</dbReference>
<dbReference type="InterPro" id="IPR050426">
    <property type="entry name" value="Glycosyltransferase_28"/>
</dbReference>
<dbReference type="InterPro" id="IPR002213">
    <property type="entry name" value="UDP_glucos_trans"/>
</dbReference>
<sequence>MKALLITHGSRGDVQPFAALASALASAGHTSVLAAPAASADLGEPFSERVVRLHDGPNELARDLEVVKGLETGFRGLNGRRRLVTTVPKTRRLVRAVLDDLSSMARDIVENRRESFDVVVHHVSGGGHDVAEFLGVPSVLMCPQPYWVPTGAFPDPSFRWRPPRRFNRATYITSRAIWWLFSGSSTQWRRERLGLRRRPSGRFRQVDGSPTTVLHPFTRRLLPRTTSYPPWVHTTGFWSQPAAGTWVPPASLAAFLATGPPPVYVGFASTVTSDPHRLARLVREAVRLARVRAVVVGGWSGMAAPDLGGDIAFVDSVPFGWLFPQMAAIVHHGGLGTTGEAMAAGRPQVVCPSLPDQRFNAHRLYELGVAAPTSRLREVTAEQLALAIRRAAHDRRLAARAEQLGREIRGEDGAAEAVRIVEAIATGDRLKLVRQS</sequence>
<evidence type="ECO:0000313" key="2">
    <source>
        <dbReference type="EMBL" id="SEE56583.1"/>
    </source>
</evidence>
<gene>
    <name evidence="2" type="ORF">SAMN04488561_1764</name>
</gene>
<accession>A0A1H5JVE1</accession>
<reference evidence="3" key="1">
    <citation type="submission" date="2016-10" db="EMBL/GenBank/DDBJ databases">
        <authorList>
            <person name="Varghese N."/>
            <person name="Submissions S."/>
        </authorList>
    </citation>
    <scope>NUCLEOTIDE SEQUENCE [LARGE SCALE GENOMIC DNA]</scope>
    <source>
        <strain evidence="3">DSM 45237</strain>
    </source>
</reference>
<dbReference type="RefSeq" id="WP_069110886.1">
    <property type="nucleotide sequence ID" value="NZ_FNUC01000003.1"/>
</dbReference>
<name>A0A1H5JVE1_9ACTN</name>
<evidence type="ECO:0000313" key="3">
    <source>
        <dbReference type="Proteomes" id="UP000181980"/>
    </source>
</evidence>
<dbReference type="EMBL" id="FNUC01000003">
    <property type="protein sequence ID" value="SEE56583.1"/>
    <property type="molecule type" value="Genomic_DNA"/>
</dbReference>
<dbReference type="InterPro" id="IPR010610">
    <property type="entry name" value="EryCIII-like_C"/>
</dbReference>
<dbReference type="PANTHER" id="PTHR48050">
    <property type="entry name" value="STEROL 3-BETA-GLUCOSYLTRANSFERASE"/>
    <property type="match status" value="1"/>
</dbReference>
<feature type="domain" description="Erythromycin biosynthesis protein CIII-like C-terminal" evidence="1">
    <location>
        <begin position="307"/>
        <end position="423"/>
    </location>
</feature>
<organism evidence="2 3">
    <name type="scientific">Jiangella alba</name>
    <dbReference type="NCBI Taxonomy" id="561176"/>
    <lineage>
        <taxon>Bacteria</taxon>
        <taxon>Bacillati</taxon>
        <taxon>Actinomycetota</taxon>
        <taxon>Actinomycetes</taxon>
        <taxon>Jiangellales</taxon>
        <taxon>Jiangellaceae</taxon>
        <taxon>Jiangella</taxon>
    </lineage>
</organism>
<keyword evidence="2" id="KW-0808">Transferase</keyword>
<dbReference type="CDD" id="cd03784">
    <property type="entry name" value="GT1_Gtf-like"/>
    <property type="match status" value="1"/>
</dbReference>
<protein>
    <submittedName>
        <fullName evidence="2">Sterol 3beta-glucosyltransferase</fullName>
    </submittedName>
</protein>
<dbReference type="Gene3D" id="3.40.50.2000">
    <property type="entry name" value="Glycogen Phosphorylase B"/>
    <property type="match status" value="2"/>
</dbReference>
<dbReference type="GO" id="GO:0016758">
    <property type="term" value="F:hexosyltransferase activity"/>
    <property type="evidence" value="ECO:0007669"/>
    <property type="project" value="UniProtKB-ARBA"/>
</dbReference>
<dbReference type="GO" id="GO:0017000">
    <property type="term" value="P:antibiotic biosynthetic process"/>
    <property type="evidence" value="ECO:0007669"/>
    <property type="project" value="UniProtKB-ARBA"/>
</dbReference>